<keyword evidence="1" id="KW-0812">Transmembrane</keyword>
<dbReference type="OrthoDB" id="2215231at2"/>
<reference evidence="2 3" key="1">
    <citation type="submission" date="2019-05" db="EMBL/GenBank/DDBJ databases">
        <authorList>
            <consortium name="Pathogen Informatics"/>
        </authorList>
    </citation>
    <scope>NUCLEOTIDE SEQUENCE [LARGE SCALE GENOMIC DNA]</scope>
    <source>
        <strain evidence="2 3">NCTC5338</strain>
    </source>
</reference>
<organism evidence="2 3">
    <name type="scientific">Streptococcus australis</name>
    <dbReference type="NCBI Taxonomy" id="113107"/>
    <lineage>
        <taxon>Bacteria</taxon>
        <taxon>Bacillati</taxon>
        <taxon>Bacillota</taxon>
        <taxon>Bacilli</taxon>
        <taxon>Lactobacillales</taxon>
        <taxon>Streptococcaceae</taxon>
        <taxon>Streptococcus</taxon>
    </lineage>
</organism>
<dbReference type="Proteomes" id="UP000307982">
    <property type="component" value="Chromosome"/>
</dbReference>
<dbReference type="AlphaFoldDB" id="A0A4V0BUL5"/>
<gene>
    <name evidence="2" type="ORF">NCTC5338_00913</name>
</gene>
<accession>A0A4V0BUL5</accession>
<feature type="transmembrane region" description="Helical" evidence="1">
    <location>
        <begin position="75"/>
        <end position="96"/>
    </location>
</feature>
<feature type="transmembrane region" description="Helical" evidence="1">
    <location>
        <begin position="139"/>
        <end position="162"/>
    </location>
</feature>
<feature type="transmembrane region" description="Helical" evidence="1">
    <location>
        <begin position="43"/>
        <end position="63"/>
    </location>
</feature>
<keyword evidence="1" id="KW-1133">Transmembrane helix</keyword>
<evidence type="ECO:0000256" key="1">
    <source>
        <dbReference type="SAM" id="Phobius"/>
    </source>
</evidence>
<sequence length="215" mass="24904">MFRKIIYIGEFNNQAIYFDTEEQVPLAASKSSLLNTQNSKYSWKYIVCIILILILIRIMYRIFPILDPFHEKYSVATIVYLIIVWVGAGVGFPIIMEKILYKNIKSVTPTTKQAFRGALYGNIIWNNFSNKKITKSKKLWAWIVTLCIVFFSIASLIVGAFVFNMIGKTIGSEIIAISLLGLLPGMSVFLLWQNNIIRWMRIVENYQKRKIKWSN</sequence>
<name>A0A4V0BUL5_9STRE</name>
<proteinExistence type="predicted"/>
<protein>
    <submittedName>
        <fullName evidence="2">Uncharacterized protein</fullName>
    </submittedName>
</protein>
<feature type="transmembrane region" description="Helical" evidence="1">
    <location>
        <begin position="174"/>
        <end position="192"/>
    </location>
</feature>
<keyword evidence="1" id="KW-0472">Membrane</keyword>
<dbReference type="EMBL" id="LR594040">
    <property type="protein sequence ID" value="VTS70814.1"/>
    <property type="molecule type" value="Genomic_DNA"/>
</dbReference>
<evidence type="ECO:0000313" key="3">
    <source>
        <dbReference type="Proteomes" id="UP000307982"/>
    </source>
</evidence>
<evidence type="ECO:0000313" key="2">
    <source>
        <dbReference type="EMBL" id="VTS70814.1"/>
    </source>
</evidence>